<keyword evidence="4" id="KW-1185">Reference proteome</keyword>
<dbReference type="OrthoDB" id="9799367at2"/>
<gene>
    <name evidence="3" type="ORF">PP2015_810</name>
</gene>
<feature type="signal peptide" evidence="1">
    <location>
        <begin position="1"/>
        <end position="20"/>
    </location>
</feature>
<dbReference type="STRING" id="161398.PP2015_810"/>
<dbReference type="Pfam" id="PF00144">
    <property type="entry name" value="Beta-lactamase"/>
    <property type="match status" value="1"/>
</dbReference>
<evidence type="ECO:0000259" key="2">
    <source>
        <dbReference type="Pfam" id="PF00144"/>
    </source>
</evidence>
<evidence type="ECO:0000313" key="3">
    <source>
        <dbReference type="EMBL" id="ALO41329.1"/>
    </source>
</evidence>
<dbReference type="PANTHER" id="PTHR43283:SF3">
    <property type="entry name" value="BETA-LACTAMASE FAMILY PROTEIN (AFU_ORTHOLOGUE AFUA_5G07500)"/>
    <property type="match status" value="1"/>
</dbReference>
<dbReference type="InterPro" id="IPR001466">
    <property type="entry name" value="Beta-lactam-related"/>
</dbReference>
<keyword evidence="1" id="KW-0732">Signal</keyword>
<name>A0A0S2JZ79_9GAMM</name>
<evidence type="ECO:0000256" key="1">
    <source>
        <dbReference type="SAM" id="SignalP"/>
    </source>
</evidence>
<organism evidence="3 4">
    <name type="scientific">Pseudoalteromonas phenolica</name>
    <dbReference type="NCBI Taxonomy" id="161398"/>
    <lineage>
        <taxon>Bacteria</taxon>
        <taxon>Pseudomonadati</taxon>
        <taxon>Pseudomonadota</taxon>
        <taxon>Gammaproteobacteria</taxon>
        <taxon>Alteromonadales</taxon>
        <taxon>Pseudoalteromonadaceae</taxon>
        <taxon>Pseudoalteromonas</taxon>
    </lineage>
</organism>
<dbReference type="Proteomes" id="UP000061457">
    <property type="component" value="Chromosome I"/>
</dbReference>
<dbReference type="SUPFAM" id="SSF56601">
    <property type="entry name" value="beta-lactamase/transpeptidase-like"/>
    <property type="match status" value="1"/>
</dbReference>
<reference evidence="3 4" key="1">
    <citation type="submission" date="2015-11" db="EMBL/GenBank/DDBJ databases">
        <authorList>
            <person name="Zhang Y."/>
            <person name="Guo Z."/>
        </authorList>
    </citation>
    <scope>NUCLEOTIDE SEQUENCE [LARGE SCALE GENOMIC DNA]</scope>
    <source>
        <strain evidence="3 4">KCTC 12086</strain>
    </source>
</reference>
<dbReference type="PATRIC" id="fig|161398.10.peg.823"/>
<dbReference type="PANTHER" id="PTHR43283">
    <property type="entry name" value="BETA-LACTAMASE-RELATED"/>
    <property type="match status" value="1"/>
</dbReference>
<dbReference type="InterPro" id="IPR050789">
    <property type="entry name" value="Diverse_Enzym_Activities"/>
</dbReference>
<feature type="domain" description="Beta-lactamase-related" evidence="2">
    <location>
        <begin position="38"/>
        <end position="336"/>
    </location>
</feature>
<dbReference type="KEGG" id="pphe:PP2015_810"/>
<dbReference type="PROSITE" id="PS51257">
    <property type="entry name" value="PROKAR_LIPOPROTEIN"/>
    <property type="match status" value="1"/>
</dbReference>
<sequence>MKTITLSALFLLLLLGCARQTDSLQESLTLQMQSNAEAHGLLAQAVLVKQNNNLVFAHAMGDTDISHANPVTKGSIFPIFSLSKLFASTLLFQLVEQNKVNLDAPIGQYLEHLPKVWRPIPVAHFLNHSTGLPEYFDYDDKQVFAPNSIDAAIQSLSNTPLQFKPNSATRYNQTNYLVIKLLLEKITKQSYSTLVQTRILTPLKMHNTFIKGMNTTFQSVTAYLPNSGDALHVNPYTFPTYANVHSDAYSTIQDLSVFLYALINGELVNKALLESLWQPALLESGSKNYFASGWEYEEVGNWQAVGHDGGGVLRVKLLFQENMTDSIIVIYLTNGNLDGVWSRTLVNTIESKVLPDRYSKFASWLGGLFD</sequence>
<protein>
    <submittedName>
        <fullName evidence="3">Beta-lactamase</fullName>
    </submittedName>
</protein>
<dbReference type="Gene3D" id="3.40.710.10">
    <property type="entry name" value="DD-peptidase/beta-lactamase superfamily"/>
    <property type="match status" value="1"/>
</dbReference>
<accession>A0A0S2JZ79</accession>
<dbReference type="InterPro" id="IPR012338">
    <property type="entry name" value="Beta-lactam/transpept-like"/>
</dbReference>
<dbReference type="RefSeq" id="WP_058029077.1">
    <property type="nucleotide sequence ID" value="NZ_CP013187.1"/>
</dbReference>
<dbReference type="EMBL" id="CP013187">
    <property type="protein sequence ID" value="ALO41329.1"/>
    <property type="molecule type" value="Genomic_DNA"/>
</dbReference>
<dbReference type="AlphaFoldDB" id="A0A0S2JZ79"/>
<evidence type="ECO:0000313" key="4">
    <source>
        <dbReference type="Proteomes" id="UP000061457"/>
    </source>
</evidence>
<feature type="chain" id="PRO_5006600847" evidence="1">
    <location>
        <begin position="21"/>
        <end position="370"/>
    </location>
</feature>
<proteinExistence type="predicted"/>